<sequence>MTARGQATLLGFAAAVVVVAAVTVTGVVVADDALADADRQPRATHAADRLATHLVAADAAHTRERNVLRADRTVNLTAADLASAVPPVRGRSLSVALDGDTIVERGVATDSAVHIERRVRVERAVDRTRRVDLTARNAVTLADHTGRVVVRIDTERTRTVHTVRADGRVVLHDPSGLSGRYVVAVPETRPLTVGFESDGDGPGTVRVSWTATNASVGELVVTVGE</sequence>
<evidence type="ECO:0000313" key="2">
    <source>
        <dbReference type="Proteomes" id="UP000546257"/>
    </source>
</evidence>
<reference evidence="1 2" key="1">
    <citation type="submission" date="2020-08" db="EMBL/GenBank/DDBJ databases">
        <authorList>
            <person name="Seo M.-J."/>
        </authorList>
    </citation>
    <scope>NUCLEOTIDE SEQUENCE [LARGE SCALE GENOMIC DNA]</scope>
    <source>
        <strain evidence="1 2">MBLA0160</strain>
    </source>
</reference>
<dbReference type="RefSeq" id="WP_185193915.1">
    <property type="nucleotide sequence ID" value="NZ_JACKXD010000006.1"/>
</dbReference>
<gene>
    <name evidence="1" type="ORF">H5V44_14800</name>
</gene>
<evidence type="ECO:0000313" key="1">
    <source>
        <dbReference type="EMBL" id="MBB6647537.1"/>
    </source>
</evidence>
<proteinExistence type="predicted"/>
<comment type="caution">
    <text evidence="1">The sequence shown here is derived from an EMBL/GenBank/DDBJ whole genome shotgun (WGS) entry which is preliminary data.</text>
</comment>
<dbReference type="EMBL" id="JACKXD010000006">
    <property type="protein sequence ID" value="MBB6647537.1"/>
    <property type="molecule type" value="Genomic_DNA"/>
</dbReference>
<accession>A0A7J9SN80</accession>
<name>A0A7J9SN80_9EURY</name>
<organism evidence="1 2">
    <name type="scientific">Halobellus ruber</name>
    <dbReference type="NCBI Taxonomy" id="2761102"/>
    <lineage>
        <taxon>Archaea</taxon>
        <taxon>Methanobacteriati</taxon>
        <taxon>Methanobacteriota</taxon>
        <taxon>Stenosarchaea group</taxon>
        <taxon>Halobacteria</taxon>
        <taxon>Halobacteriales</taxon>
        <taxon>Haloferacaceae</taxon>
        <taxon>Halobellus</taxon>
    </lineage>
</organism>
<dbReference type="Proteomes" id="UP000546257">
    <property type="component" value="Unassembled WGS sequence"/>
</dbReference>
<dbReference type="Pfam" id="PF23924">
    <property type="entry name" value="DUF7263"/>
    <property type="match status" value="1"/>
</dbReference>
<protein>
    <submittedName>
        <fullName evidence="1">Uncharacterized protein</fullName>
    </submittedName>
</protein>
<dbReference type="AlphaFoldDB" id="A0A7J9SN80"/>
<dbReference type="InterPro" id="IPR055687">
    <property type="entry name" value="DUF7263"/>
</dbReference>
<keyword evidence="2" id="KW-1185">Reference proteome</keyword>